<sequence>MIERRRFSRIIYQAIAIVSQGELKVEATVKDLSLHGLLLSFPQDNPLNITRPISVQFQLPESDITIELDGRIISEDKKLARVIIGNIDIESISHLKRIIELNVGDDHLLHREIEQLSDLADYS</sequence>
<dbReference type="SUPFAM" id="SSF141371">
    <property type="entry name" value="PilZ domain-like"/>
    <property type="match status" value="1"/>
</dbReference>
<accession>A0A7W2FUK1</accession>
<keyword evidence="1" id="KW-0547">Nucleotide-binding</keyword>
<dbReference type="InterPro" id="IPR009875">
    <property type="entry name" value="PilZ_domain"/>
</dbReference>
<keyword evidence="4" id="KW-1185">Reference proteome</keyword>
<dbReference type="Pfam" id="PF07238">
    <property type="entry name" value="PilZ"/>
    <property type="match status" value="1"/>
</dbReference>
<gene>
    <name evidence="3" type="ORF">H2O73_19265</name>
</gene>
<comment type="function">
    <text evidence="1">Binds the second messenger bis-(3'-5') cyclic dimeric guanosine monophosphate (c-di-GMP). Can bind two c-di-GMP molecules per monomer. May play a role in bacterial second-messenger regulated processes. Binding to c-di-GMP induces a conformational change of the C- and N-termini resulting in the exposure of a highly negative surface on one side of the protein to a possible effector protein.</text>
</comment>
<protein>
    <recommendedName>
        <fullName evidence="1">Cyclic diguanosine monophosphate-binding protein</fullName>
        <shortName evidence="1">c-di-GMP-binding protein</shortName>
    </recommendedName>
    <alternativeName>
        <fullName evidence="1">Pilz domain-containing protein</fullName>
    </alternativeName>
</protein>
<dbReference type="PIRSF" id="PIRSF028141">
    <property type="entry name" value="C-di-GMP_BP_PA4608"/>
    <property type="match status" value="1"/>
</dbReference>
<dbReference type="Proteomes" id="UP000571701">
    <property type="component" value="Unassembled WGS sequence"/>
</dbReference>
<evidence type="ECO:0000313" key="4">
    <source>
        <dbReference type="Proteomes" id="UP000571701"/>
    </source>
</evidence>
<keyword evidence="1" id="KW-0973">c-di-GMP</keyword>
<organism evidence="3 4">
    <name type="scientific">Vibrio marinisediminis</name>
    <dbReference type="NCBI Taxonomy" id="2758441"/>
    <lineage>
        <taxon>Bacteria</taxon>
        <taxon>Pseudomonadati</taxon>
        <taxon>Pseudomonadota</taxon>
        <taxon>Gammaproteobacteria</taxon>
        <taxon>Vibrionales</taxon>
        <taxon>Vibrionaceae</taxon>
        <taxon>Vibrio</taxon>
    </lineage>
</organism>
<dbReference type="Gene3D" id="2.40.10.220">
    <property type="entry name" value="predicted glycosyltransferase like domains"/>
    <property type="match status" value="1"/>
</dbReference>
<evidence type="ECO:0000256" key="1">
    <source>
        <dbReference type="PIRNR" id="PIRNR028141"/>
    </source>
</evidence>
<dbReference type="AlphaFoldDB" id="A0A7W2FUK1"/>
<dbReference type="RefSeq" id="WP_182110551.1">
    <property type="nucleotide sequence ID" value="NZ_JACFYF010000022.1"/>
</dbReference>
<dbReference type="GO" id="GO:0035438">
    <property type="term" value="F:cyclic-di-GMP binding"/>
    <property type="evidence" value="ECO:0007669"/>
    <property type="project" value="InterPro"/>
</dbReference>
<comment type="caution">
    <text evidence="3">The sequence shown here is derived from an EMBL/GenBank/DDBJ whole genome shotgun (WGS) entry which is preliminary data.</text>
</comment>
<comment type="subunit">
    <text evidence="1">Monomer in both c-di-GMP-bound and free forms.</text>
</comment>
<dbReference type="EMBL" id="JACFYF010000022">
    <property type="protein sequence ID" value="MBA5764502.1"/>
    <property type="molecule type" value="Genomic_DNA"/>
</dbReference>
<dbReference type="InterPro" id="IPR027021">
    <property type="entry name" value="C-di-GMP_BP_PA4608"/>
</dbReference>
<feature type="domain" description="PilZ" evidence="2">
    <location>
        <begin position="3"/>
        <end position="100"/>
    </location>
</feature>
<evidence type="ECO:0000313" key="3">
    <source>
        <dbReference type="EMBL" id="MBA5764502.1"/>
    </source>
</evidence>
<evidence type="ECO:0000259" key="2">
    <source>
        <dbReference type="Pfam" id="PF07238"/>
    </source>
</evidence>
<reference evidence="3 4" key="1">
    <citation type="submission" date="2020-07" db="EMBL/GenBank/DDBJ databases">
        <title>Vibrio marinisediminis sp. nov., isolated from marine sediment.</title>
        <authorList>
            <person name="Ji X."/>
        </authorList>
    </citation>
    <scope>NUCLEOTIDE SEQUENCE [LARGE SCALE GENOMIC DNA]</scope>
    <source>
        <strain evidence="3 4">404</strain>
    </source>
</reference>
<proteinExistence type="predicted"/>
<name>A0A7W2FUK1_9VIBR</name>